<comment type="subcellular location">
    <subcellularLocation>
        <location evidence="1">Membrane</location>
        <topology evidence="1">Multi-pass membrane protein</topology>
    </subcellularLocation>
</comment>
<dbReference type="Proteomes" id="UP001207918">
    <property type="component" value="Unassembled WGS sequence"/>
</dbReference>
<proteinExistence type="predicted"/>
<evidence type="ECO:0000313" key="6">
    <source>
        <dbReference type="EMBL" id="MCW9705694.1"/>
    </source>
</evidence>
<name>A0ABT3PID0_9BACT</name>
<dbReference type="PANTHER" id="PTHR36926:SF1">
    <property type="entry name" value="COLICIN V PRODUCTION PROTEIN"/>
    <property type="match status" value="1"/>
</dbReference>
<protein>
    <submittedName>
        <fullName evidence="6">CvpA family protein</fullName>
    </submittedName>
</protein>
<dbReference type="Pfam" id="PF02674">
    <property type="entry name" value="Colicin_V"/>
    <property type="match status" value="1"/>
</dbReference>
<keyword evidence="4 5" id="KW-0472">Membrane</keyword>
<feature type="transmembrane region" description="Helical" evidence="5">
    <location>
        <begin position="28"/>
        <end position="45"/>
    </location>
</feature>
<dbReference type="InterPro" id="IPR003825">
    <property type="entry name" value="Colicin-V_CvpA"/>
</dbReference>
<accession>A0ABT3PID0</accession>
<dbReference type="RefSeq" id="WP_265764359.1">
    <property type="nucleotide sequence ID" value="NZ_JAGGJA010000001.1"/>
</dbReference>
<evidence type="ECO:0000256" key="5">
    <source>
        <dbReference type="SAM" id="Phobius"/>
    </source>
</evidence>
<evidence type="ECO:0000256" key="1">
    <source>
        <dbReference type="ARBA" id="ARBA00004141"/>
    </source>
</evidence>
<dbReference type="InterPro" id="IPR052719">
    <property type="entry name" value="CvpA-like"/>
</dbReference>
<evidence type="ECO:0000313" key="7">
    <source>
        <dbReference type="Proteomes" id="UP001207918"/>
    </source>
</evidence>
<dbReference type="EMBL" id="JAGGJA010000001">
    <property type="protein sequence ID" value="MCW9705694.1"/>
    <property type="molecule type" value="Genomic_DNA"/>
</dbReference>
<evidence type="ECO:0000256" key="3">
    <source>
        <dbReference type="ARBA" id="ARBA00022989"/>
    </source>
</evidence>
<reference evidence="6 7" key="1">
    <citation type="submission" date="2021-03" db="EMBL/GenBank/DDBJ databases">
        <title>Aliifodinibius sp. nov., a new bacterium isolated from saline soil.</title>
        <authorList>
            <person name="Galisteo C."/>
            <person name="De La Haba R."/>
            <person name="Sanchez-Porro C."/>
            <person name="Ventosa A."/>
        </authorList>
    </citation>
    <scope>NUCLEOTIDE SEQUENCE [LARGE SCALE GENOMIC DNA]</scope>
    <source>
        <strain evidence="6 7">1BSP15-2V2</strain>
    </source>
</reference>
<evidence type="ECO:0000256" key="2">
    <source>
        <dbReference type="ARBA" id="ARBA00022692"/>
    </source>
</evidence>
<keyword evidence="7" id="KW-1185">Reference proteome</keyword>
<dbReference type="PANTHER" id="PTHR36926">
    <property type="entry name" value="COLICIN V PRODUCTION PROTEIN"/>
    <property type="match status" value="1"/>
</dbReference>
<keyword evidence="2 5" id="KW-0812">Transmembrane</keyword>
<sequence>MNILDFLILLPIAFFGYRGFRNGLIREVLSIIGIILAVFLTFHYMDVASDYIQPFFEANASYVPFVAALLIFIGTLIIVNVIAHLAQKVLETIHLNIINRIAGMAFGALKCGIIISALLLVVAGFNIPSEQSRNESISYPHVIYLAPWAYDTVATIYPGAEDFVKTIQKSFENHNPIPNFPFLEP</sequence>
<feature type="transmembrane region" description="Helical" evidence="5">
    <location>
        <begin position="65"/>
        <end position="86"/>
    </location>
</feature>
<gene>
    <name evidence="6" type="ORF">J6I44_02445</name>
</gene>
<feature type="transmembrane region" description="Helical" evidence="5">
    <location>
        <begin position="107"/>
        <end position="127"/>
    </location>
</feature>
<keyword evidence="3 5" id="KW-1133">Transmembrane helix</keyword>
<comment type="caution">
    <text evidence="6">The sequence shown here is derived from an EMBL/GenBank/DDBJ whole genome shotgun (WGS) entry which is preliminary data.</text>
</comment>
<evidence type="ECO:0000256" key="4">
    <source>
        <dbReference type="ARBA" id="ARBA00023136"/>
    </source>
</evidence>
<organism evidence="6 7">
    <name type="scientific">Fodinibius salsisoli</name>
    <dbReference type="NCBI Taxonomy" id="2820877"/>
    <lineage>
        <taxon>Bacteria</taxon>
        <taxon>Pseudomonadati</taxon>
        <taxon>Balneolota</taxon>
        <taxon>Balneolia</taxon>
        <taxon>Balneolales</taxon>
        <taxon>Balneolaceae</taxon>
        <taxon>Fodinibius</taxon>
    </lineage>
</organism>